<dbReference type="EMBL" id="ML733825">
    <property type="protein sequence ID" value="KAB8212855.1"/>
    <property type="molecule type" value="Genomic_DNA"/>
</dbReference>
<sequence>MDEDSVFLLSALVQGLALYNMRIQKALPQLMPSTYYLEAAVQPTITKLPTDRTETKTVHRPQTTCLLGNPNHLYELYGYYSAEASFGLWHNRDEFYHHLRAVAPAAIFGVLSSIDGSLAPTAVSWRLPSPQDRNLATAEVEGRLQVSNPRNVVH</sequence>
<dbReference type="AlphaFoldDB" id="A0A5N6E6V4"/>
<evidence type="ECO:0000313" key="1">
    <source>
        <dbReference type="EMBL" id="KAB8212855.1"/>
    </source>
</evidence>
<evidence type="ECO:0000313" key="2">
    <source>
        <dbReference type="Proteomes" id="UP000326799"/>
    </source>
</evidence>
<proteinExistence type="predicted"/>
<keyword evidence="2" id="KW-1185">Reference proteome</keyword>
<gene>
    <name evidence="1" type="ORF">BDV33DRAFT_210776</name>
</gene>
<protein>
    <submittedName>
        <fullName evidence="1">Uncharacterized protein</fullName>
    </submittedName>
</protein>
<dbReference type="Proteomes" id="UP000326799">
    <property type="component" value="Unassembled WGS sequence"/>
</dbReference>
<accession>A0A5N6E6V4</accession>
<organism evidence="1 2">
    <name type="scientific">Aspergillus novoparasiticus</name>
    <dbReference type="NCBI Taxonomy" id="986946"/>
    <lineage>
        <taxon>Eukaryota</taxon>
        <taxon>Fungi</taxon>
        <taxon>Dikarya</taxon>
        <taxon>Ascomycota</taxon>
        <taxon>Pezizomycotina</taxon>
        <taxon>Eurotiomycetes</taxon>
        <taxon>Eurotiomycetidae</taxon>
        <taxon>Eurotiales</taxon>
        <taxon>Aspergillaceae</taxon>
        <taxon>Aspergillus</taxon>
        <taxon>Aspergillus subgen. Circumdati</taxon>
    </lineage>
</organism>
<name>A0A5N6E6V4_9EURO</name>
<reference evidence="1 2" key="1">
    <citation type="submission" date="2019-04" db="EMBL/GenBank/DDBJ databases">
        <title>Fungal friends and foes A comparative genomics study of 23 Aspergillus species from section Flavi.</title>
        <authorList>
            <consortium name="DOE Joint Genome Institute"/>
            <person name="Kjaerbolling I."/>
            <person name="Vesth T.C."/>
            <person name="Frisvad J.C."/>
            <person name="Nybo J.L."/>
            <person name="Theobald S."/>
            <person name="Kildgaard S."/>
            <person name="Petersen T.I."/>
            <person name="Kuo A."/>
            <person name="Sato A."/>
            <person name="Lyhne E.K."/>
            <person name="Kogle M.E."/>
            <person name="Wiebenga A."/>
            <person name="Kun R.S."/>
            <person name="Lubbers R.J."/>
            <person name="Makela M.R."/>
            <person name="Barry K."/>
            <person name="Chovatia M."/>
            <person name="Clum A."/>
            <person name="Daum C."/>
            <person name="Haridas S."/>
            <person name="He G."/>
            <person name="LaButti K."/>
            <person name="Lipzen A."/>
            <person name="Mondo S."/>
            <person name="Pangilinan J."/>
            <person name="Riley R."/>
            <person name="Salamov A."/>
            <person name="Simmons B.A."/>
            <person name="Magnuson J.K."/>
            <person name="Henrissat B."/>
            <person name="Mortensen U.H."/>
            <person name="Larsen T.O."/>
            <person name="De vries R.P."/>
            <person name="Grigoriev I.V."/>
            <person name="Machida M."/>
            <person name="Baker S.E."/>
            <person name="Andersen M.R."/>
        </authorList>
    </citation>
    <scope>NUCLEOTIDE SEQUENCE [LARGE SCALE GENOMIC DNA]</scope>
    <source>
        <strain evidence="1 2">CBS 126849</strain>
    </source>
</reference>